<reference evidence="3" key="1">
    <citation type="submission" date="2016-11" db="EMBL/GenBank/DDBJ databases">
        <authorList>
            <person name="Shukria A."/>
            <person name="Stevens D.C."/>
        </authorList>
    </citation>
    <scope>NUCLEOTIDE SEQUENCE [LARGE SCALE GENOMIC DNA]</scope>
    <source>
        <strain evidence="3">Cbfe23</strain>
    </source>
</reference>
<keyword evidence="1" id="KW-0472">Membrane</keyword>
<name>A0A1L9B2W5_9BACT</name>
<evidence type="ECO:0000256" key="1">
    <source>
        <dbReference type="SAM" id="Phobius"/>
    </source>
</evidence>
<gene>
    <name evidence="2" type="ORF">BON30_33205</name>
</gene>
<reference evidence="2 3" key="2">
    <citation type="submission" date="2016-12" db="EMBL/GenBank/DDBJ databases">
        <title>Draft Genome Sequence of Cystobacter ferrugineus Strain Cbfe23.</title>
        <authorList>
            <person name="Akbar S."/>
            <person name="Dowd S.E."/>
            <person name="Stevens D.C."/>
        </authorList>
    </citation>
    <scope>NUCLEOTIDE SEQUENCE [LARGE SCALE GENOMIC DNA]</scope>
    <source>
        <strain evidence="2 3">Cbfe23</strain>
    </source>
</reference>
<feature type="transmembrane region" description="Helical" evidence="1">
    <location>
        <begin position="70"/>
        <end position="88"/>
    </location>
</feature>
<dbReference type="OrthoDB" id="5492764at2"/>
<feature type="transmembrane region" description="Helical" evidence="1">
    <location>
        <begin position="100"/>
        <end position="121"/>
    </location>
</feature>
<dbReference type="RefSeq" id="WP_071902497.1">
    <property type="nucleotide sequence ID" value="NZ_MPIN01000010.1"/>
</dbReference>
<keyword evidence="1" id="KW-1133">Transmembrane helix</keyword>
<sequence>MSSPAPALSSPAASSAPAVRFDGLWLFSPRVDVSLVLVPALLTLVAVWLADTTGEGHHGYSWALGRWASQYVLFNGTHVILTFLLVGTRRELLRTTPSQGWLLLGASSGVFAGCLGVLWYAGQHAPQLNLMLAACIHLLAAHHTLSQVKGLWALHGLRARASGAPALGEAERRLQRVFVPLALVLMMARTLAVPVTDAAGDVPLVNVGQAENGALPYATTWVLLGVWAVFAGRMVQALRGPSGMSGPRRLYVLSHVAVVAVYLVWPAWGVVLSAGIHGLEYLFLTGRMLEPTPGEPDARLRGGGVWAAMLGVMLPLILVGVAQSPFVPLVDSATGGAATRWLLGQEPLWTLGVTVTNALVLAHYFADAFLYRFRIPRVREVTLGRLGLA</sequence>
<evidence type="ECO:0000313" key="3">
    <source>
        <dbReference type="Proteomes" id="UP000182229"/>
    </source>
</evidence>
<proteinExistence type="predicted"/>
<feature type="transmembrane region" description="Helical" evidence="1">
    <location>
        <begin position="348"/>
        <end position="366"/>
    </location>
</feature>
<dbReference type="STRING" id="83449.BON30_33205"/>
<evidence type="ECO:0000313" key="2">
    <source>
        <dbReference type="EMBL" id="OJH36615.1"/>
    </source>
</evidence>
<keyword evidence="1" id="KW-0812">Transmembrane</keyword>
<keyword evidence="3" id="KW-1185">Reference proteome</keyword>
<feature type="transmembrane region" description="Helical" evidence="1">
    <location>
        <begin position="304"/>
        <end position="327"/>
    </location>
</feature>
<feature type="transmembrane region" description="Helical" evidence="1">
    <location>
        <begin position="256"/>
        <end position="284"/>
    </location>
</feature>
<feature type="transmembrane region" description="Helical" evidence="1">
    <location>
        <begin position="215"/>
        <end position="235"/>
    </location>
</feature>
<dbReference type="EMBL" id="MPIN01000010">
    <property type="protein sequence ID" value="OJH36615.1"/>
    <property type="molecule type" value="Genomic_DNA"/>
</dbReference>
<comment type="caution">
    <text evidence="2">The sequence shown here is derived from an EMBL/GenBank/DDBJ whole genome shotgun (WGS) entry which is preliminary data.</text>
</comment>
<feature type="transmembrane region" description="Helical" evidence="1">
    <location>
        <begin position="177"/>
        <end position="195"/>
    </location>
</feature>
<dbReference type="AlphaFoldDB" id="A0A1L9B2W5"/>
<accession>A0A1L9B2W5</accession>
<feature type="transmembrane region" description="Helical" evidence="1">
    <location>
        <begin position="33"/>
        <end position="50"/>
    </location>
</feature>
<dbReference type="Proteomes" id="UP000182229">
    <property type="component" value="Unassembled WGS sequence"/>
</dbReference>
<protein>
    <submittedName>
        <fullName evidence="2">Uncharacterized protein</fullName>
    </submittedName>
</protein>
<organism evidence="2 3">
    <name type="scientific">Cystobacter ferrugineus</name>
    <dbReference type="NCBI Taxonomy" id="83449"/>
    <lineage>
        <taxon>Bacteria</taxon>
        <taxon>Pseudomonadati</taxon>
        <taxon>Myxococcota</taxon>
        <taxon>Myxococcia</taxon>
        <taxon>Myxococcales</taxon>
        <taxon>Cystobacterineae</taxon>
        <taxon>Archangiaceae</taxon>
        <taxon>Cystobacter</taxon>
    </lineage>
</organism>